<keyword evidence="7" id="KW-0653">Protein transport</keyword>
<keyword evidence="3" id="KW-0813">Transport</keyword>
<reference evidence="12 13" key="1">
    <citation type="submission" date="2024-09" db="EMBL/GenBank/DDBJ databases">
        <authorList>
            <person name="Sun Q."/>
            <person name="Mori K."/>
        </authorList>
    </citation>
    <scope>NUCLEOTIDE SEQUENCE [LARGE SCALE GENOMIC DNA]</scope>
    <source>
        <strain evidence="12 13">NCAIM B.02336</strain>
    </source>
</reference>
<feature type="compositionally biased region" description="Basic and acidic residues" evidence="10">
    <location>
        <begin position="140"/>
        <end position="154"/>
    </location>
</feature>
<dbReference type="PROSITE" id="PS52015">
    <property type="entry name" value="TONB_CTD"/>
    <property type="match status" value="1"/>
</dbReference>
<dbReference type="NCBIfam" id="TIGR01352">
    <property type="entry name" value="tonB_Cterm"/>
    <property type="match status" value="1"/>
</dbReference>
<dbReference type="InterPro" id="IPR037682">
    <property type="entry name" value="TonB_C"/>
</dbReference>
<evidence type="ECO:0000313" key="12">
    <source>
        <dbReference type="EMBL" id="MFC0591435.1"/>
    </source>
</evidence>
<evidence type="ECO:0000256" key="3">
    <source>
        <dbReference type="ARBA" id="ARBA00022448"/>
    </source>
</evidence>
<keyword evidence="5" id="KW-0997">Cell inner membrane</keyword>
<protein>
    <submittedName>
        <fullName evidence="12">Energy transducer TonB</fullName>
    </submittedName>
</protein>
<keyword evidence="9" id="KW-0472">Membrane</keyword>
<proteinExistence type="inferred from homology"/>
<dbReference type="InterPro" id="IPR051045">
    <property type="entry name" value="TonB-dependent_transducer"/>
</dbReference>
<keyword evidence="6" id="KW-0812">Transmembrane</keyword>
<name>A0ABV6PNK8_9BURK</name>
<gene>
    <name evidence="12" type="ORF">ACFFGG_02595</name>
</gene>
<dbReference type="PANTHER" id="PTHR33446">
    <property type="entry name" value="PROTEIN TONB-RELATED"/>
    <property type="match status" value="1"/>
</dbReference>
<dbReference type="EMBL" id="JBHLTN010000006">
    <property type="protein sequence ID" value="MFC0591435.1"/>
    <property type="molecule type" value="Genomic_DNA"/>
</dbReference>
<dbReference type="RefSeq" id="WP_377479466.1">
    <property type="nucleotide sequence ID" value="NZ_JBHLTN010000006.1"/>
</dbReference>
<evidence type="ECO:0000256" key="4">
    <source>
        <dbReference type="ARBA" id="ARBA00022475"/>
    </source>
</evidence>
<evidence type="ECO:0000256" key="2">
    <source>
        <dbReference type="ARBA" id="ARBA00006555"/>
    </source>
</evidence>
<evidence type="ECO:0000313" key="13">
    <source>
        <dbReference type="Proteomes" id="UP001589834"/>
    </source>
</evidence>
<dbReference type="SUPFAM" id="SSF74653">
    <property type="entry name" value="TolA/TonB C-terminal domain"/>
    <property type="match status" value="1"/>
</dbReference>
<feature type="domain" description="TonB C-terminal" evidence="11">
    <location>
        <begin position="192"/>
        <end position="289"/>
    </location>
</feature>
<evidence type="ECO:0000256" key="5">
    <source>
        <dbReference type="ARBA" id="ARBA00022519"/>
    </source>
</evidence>
<dbReference type="InterPro" id="IPR006260">
    <property type="entry name" value="TonB/TolA_C"/>
</dbReference>
<comment type="caution">
    <text evidence="12">The sequence shown here is derived from an EMBL/GenBank/DDBJ whole genome shotgun (WGS) entry which is preliminary data.</text>
</comment>
<evidence type="ECO:0000256" key="7">
    <source>
        <dbReference type="ARBA" id="ARBA00022927"/>
    </source>
</evidence>
<evidence type="ECO:0000256" key="6">
    <source>
        <dbReference type="ARBA" id="ARBA00022692"/>
    </source>
</evidence>
<keyword evidence="8" id="KW-1133">Transmembrane helix</keyword>
<keyword evidence="4" id="KW-1003">Cell membrane</keyword>
<evidence type="ECO:0000256" key="10">
    <source>
        <dbReference type="SAM" id="MobiDB-lite"/>
    </source>
</evidence>
<evidence type="ECO:0000256" key="8">
    <source>
        <dbReference type="ARBA" id="ARBA00022989"/>
    </source>
</evidence>
<comment type="similarity">
    <text evidence="2">Belongs to the TonB family.</text>
</comment>
<dbReference type="Proteomes" id="UP001589834">
    <property type="component" value="Unassembled WGS sequence"/>
</dbReference>
<dbReference type="Pfam" id="PF03544">
    <property type="entry name" value="TonB_C"/>
    <property type="match status" value="1"/>
</dbReference>
<sequence length="305" mass="33846">MMAARLPGVPAWRSLSTLQWALAVSVLVHAALLTVRFVNPEGFARVFQDNTLDVVLVNARSDEKPVKAQAIAQHSLAGGGEAKDARIVSTPLPPSPREAEGTDAIDENRRQIDSMLHQQELLLAQVREQLAAMPRPAPEAARDDPQARAEQERSEQLQKLLAAIEKRVEEENSRPRKRYLSPATLGATYAAYYDDMRRKIEVEGTANFPQIAGRKLYGELLMALLINHDGRILDARVVRGSGNRVLDRLAEAIAQKAAPFGPFTPAMRKDTDQFDVTARFRFTHEQTLETTLQADELSATARSKH</sequence>
<accession>A0ABV6PNK8</accession>
<feature type="region of interest" description="Disordered" evidence="10">
    <location>
        <begin position="82"/>
        <end position="103"/>
    </location>
</feature>
<dbReference type="PANTHER" id="PTHR33446:SF11">
    <property type="entry name" value="TONB3"/>
    <property type="match status" value="1"/>
</dbReference>
<keyword evidence="13" id="KW-1185">Reference proteome</keyword>
<feature type="region of interest" description="Disordered" evidence="10">
    <location>
        <begin position="134"/>
        <end position="154"/>
    </location>
</feature>
<organism evidence="12 13">
    <name type="scientific">Ottowia pentelensis</name>
    <dbReference type="NCBI Taxonomy" id="511108"/>
    <lineage>
        <taxon>Bacteria</taxon>
        <taxon>Pseudomonadati</taxon>
        <taxon>Pseudomonadota</taxon>
        <taxon>Betaproteobacteria</taxon>
        <taxon>Burkholderiales</taxon>
        <taxon>Comamonadaceae</taxon>
        <taxon>Ottowia</taxon>
    </lineage>
</organism>
<dbReference type="Gene3D" id="3.30.1150.10">
    <property type="match status" value="1"/>
</dbReference>
<comment type="subcellular location">
    <subcellularLocation>
        <location evidence="1">Cell inner membrane</location>
        <topology evidence="1">Single-pass membrane protein</topology>
        <orientation evidence="1">Periplasmic side</orientation>
    </subcellularLocation>
</comment>
<evidence type="ECO:0000259" key="11">
    <source>
        <dbReference type="PROSITE" id="PS52015"/>
    </source>
</evidence>
<evidence type="ECO:0000256" key="9">
    <source>
        <dbReference type="ARBA" id="ARBA00023136"/>
    </source>
</evidence>
<evidence type="ECO:0000256" key="1">
    <source>
        <dbReference type="ARBA" id="ARBA00004383"/>
    </source>
</evidence>